<feature type="transmembrane region" description="Helical" evidence="1">
    <location>
        <begin position="297"/>
        <end position="319"/>
    </location>
</feature>
<keyword evidence="1" id="KW-0472">Membrane</keyword>
<organism evidence="3 4">
    <name type="scientific">Paraburkholderia bryophila</name>
    <dbReference type="NCBI Taxonomy" id="420952"/>
    <lineage>
        <taxon>Bacteria</taxon>
        <taxon>Pseudomonadati</taxon>
        <taxon>Pseudomonadota</taxon>
        <taxon>Betaproteobacteria</taxon>
        <taxon>Burkholderiales</taxon>
        <taxon>Burkholderiaceae</taxon>
        <taxon>Paraburkholderia</taxon>
    </lineage>
</organism>
<accession>A0A7Z0BB85</accession>
<dbReference type="InterPro" id="IPR001623">
    <property type="entry name" value="DnaJ_domain"/>
</dbReference>
<feature type="transmembrane region" description="Helical" evidence="1">
    <location>
        <begin position="386"/>
        <end position="405"/>
    </location>
</feature>
<proteinExistence type="predicted"/>
<feature type="transmembrane region" description="Helical" evidence="1">
    <location>
        <begin position="258"/>
        <end position="277"/>
    </location>
</feature>
<keyword evidence="4" id="KW-1185">Reference proteome</keyword>
<feature type="transmembrane region" description="Helical" evidence="1">
    <location>
        <begin position="331"/>
        <end position="350"/>
    </location>
</feature>
<evidence type="ECO:0000259" key="2">
    <source>
        <dbReference type="PROSITE" id="PS50076"/>
    </source>
</evidence>
<dbReference type="Gene3D" id="1.10.287.110">
    <property type="entry name" value="DnaJ domain"/>
    <property type="match status" value="1"/>
</dbReference>
<dbReference type="AlphaFoldDB" id="A0A7Z0BB85"/>
<name>A0A7Z0BB85_9BURK</name>
<reference evidence="3 4" key="1">
    <citation type="submission" date="2020-07" db="EMBL/GenBank/DDBJ databases">
        <title>Exploring microbial biodiversity for novel pathways involved in the catabolism of aromatic compounds derived from lignin.</title>
        <authorList>
            <person name="Elkins J."/>
        </authorList>
    </citation>
    <scope>NUCLEOTIDE SEQUENCE [LARGE SCALE GENOMIC DNA]</scope>
    <source>
        <strain evidence="3 4">H2C3C</strain>
    </source>
</reference>
<gene>
    <name evidence="3" type="ORF">GGD40_005768</name>
</gene>
<dbReference type="RefSeq" id="WP_179745878.1">
    <property type="nucleotide sequence ID" value="NZ_JACCAS010000002.1"/>
</dbReference>
<dbReference type="PROSITE" id="PS50076">
    <property type="entry name" value="DNAJ_2"/>
    <property type="match status" value="1"/>
</dbReference>
<feature type="transmembrane region" description="Helical" evidence="1">
    <location>
        <begin position="468"/>
        <end position="488"/>
    </location>
</feature>
<feature type="transmembrane region" description="Helical" evidence="1">
    <location>
        <begin position="442"/>
        <end position="462"/>
    </location>
</feature>
<dbReference type="SUPFAM" id="SSF46565">
    <property type="entry name" value="Chaperone J-domain"/>
    <property type="match status" value="1"/>
</dbReference>
<evidence type="ECO:0000256" key="1">
    <source>
        <dbReference type="SAM" id="Phobius"/>
    </source>
</evidence>
<keyword evidence="1" id="KW-0812">Transmembrane</keyword>
<dbReference type="EMBL" id="JACCAS010000002">
    <property type="protein sequence ID" value="NYH26197.1"/>
    <property type="molecule type" value="Genomic_DNA"/>
</dbReference>
<feature type="transmembrane region" description="Helical" evidence="1">
    <location>
        <begin position="508"/>
        <end position="534"/>
    </location>
</feature>
<protein>
    <recommendedName>
        <fullName evidence="2">J domain-containing protein</fullName>
    </recommendedName>
</protein>
<feature type="transmembrane region" description="Helical" evidence="1">
    <location>
        <begin position="362"/>
        <end position="379"/>
    </location>
</feature>
<feature type="domain" description="J" evidence="2">
    <location>
        <begin position="9"/>
        <end position="60"/>
    </location>
</feature>
<sequence length="549" mass="61264">MTTSSDNTWPWDALGIESNADERAVRRAYAKLLKQQRPDEDADAFQRLRYAYESALQIVSGNTVVAMPATVSTVSTPTLAVQTVREPDAFESAVQLWQDFVAQPDQLASRRSLEALFGSIVNIPTREELEWQALCHCLNEDTPAELRMNLNAVLGWRDNTAHLRRRNAPIANLALDRVFADEDYNALRLRFMNAMALLEAPSPSIAIGARALLRAGVRTEMEQLLTSLGRYHPSVVRLRLDREKVEFWSSCLKFRIGVGRLLGPALALNAWCGVLFATASLNPASDRLLDQWAPPQFAILLSTLMLALVTLAATSVLLSEPQQQRLRALRSIGWLRYGWIPVWLGTTAAALCEDGNGHSTSMAMITLGVCTIWAALIHGWPSIKRLAILAVANASAFGFVGHWIATDPRAWPMPFAHGVLFAFFISFAQAEWRDWLARRLRLSWVFLPIWFAAFVALIVLLLQREEHSTQFAWALFAVMAAAGGVLEATRWTEMRSAIPAFFRGYVNLFWMVLAVTKPDIVACVSAGLMSIWIIEGVRRRRGLAGNHQK</sequence>
<feature type="transmembrane region" description="Helical" evidence="1">
    <location>
        <begin position="411"/>
        <end position="430"/>
    </location>
</feature>
<keyword evidence="1" id="KW-1133">Transmembrane helix</keyword>
<dbReference type="InterPro" id="IPR036869">
    <property type="entry name" value="J_dom_sf"/>
</dbReference>
<dbReference type="CDD" id="cd06257">
    <property type="entry name" value="DnaJ"/>
    <property type="match status" value="1"/>
</dbReference>
<comment type="caution">
    <text evidence="3">The sequence shown here is derived from an EMBL/GenBank/DDBJ whole genome shotgun (WGS) entry which is preliminary data.</text>
</comment>
<dbReference type="Proteomes" id="UP000540929">
    <property type="component" value="Unassembled WGS sequence"/>
</dbReference>
<evidence type="ECO:0000313" key="4">
    <source>
        <dbReference type="Proteomes" id="UP000540929"/>
    </source>
</evidence>
<evidence type="ECO:0000313" key="3">
    <source>
        <dbReference type="EMBL" id="NYH26197.1"/>
    </source>
</evidence>